<gene>
    <name evidence="3" type="ORF">KOR34_44140</name>
</gene>
<protein>
    <recommendedName>
        <fullName evidence="5">DUF4190 domain-containing protein</fullName>
    </recommendedName>
</protein>
<evidence type="ECO:0000313" key="3">
    <source>
        <dbReference type="EMBL" id="TWT31040.1"/>
    </source>
</evidence>
<keyword evidence="2" id="KW-0472">Membrane</keyword>
<dbReference type="Proteomes" id="UP000316714">
    <property type="component" value="Unassembled WGS sequence"/>
</dbReference>
<feature type="transmembrane region" description="Helical" evidence="2">
    <location>
        <begin position="68"/>
        <end position="87"/>
    </location>
</feature>
<evidence type="ECO:0000256" key="2">
    <source>
        <dbReference type="SAM" id="Phobius"/>
    </source>
</evidence>
<dbReference type="AlphaFoldDB" id="A0A5C5UZJ3"/>
<sequence>MSSTQHDDFPADDEYRSLSVAAVLALVLGLLSPAVLVWQLLVVLPCLAVVLAVVALRGIARSGAAGRGLALIGMAVALLSLGAWGGYRTAYRQRVHAQAAPTADLMLELLSEGNTQDAFLLTLGDKERGVLAAHFAGDHSAEQTDDGQFHDGHSHDGPNSPEQQLEQFLDMAGVEALVASAPFEGWTIVSRGPVVPRPGGRLAIAQTYEVRPAAGPARRYSVGLEGPSNAAAPPVWRVIGVTQADASAL</sequence>
<dbReference type="OrthoDB" id="9884966at2"/>
<organism evidence="3 4">
    <name type="scientific">Posidoniimonas corsicana</name>
    <dbReference type="NCBI Taxonomy" id="1938618"/>
    <lineage>
        <taxon>Bacteria</taxon>
        <taxon>Pseudomonadati</taxon>
        <taxon>Planctomycetota</taxon>
        <taxon>Planctomycetia</taxon>
        <taxon>Pirellulales</taxon>
        <taxon>Lacipirellulaceae</taxon>
        <taxon>Posidoniimonas</taxon>
    </lineage>
</organism>
<dbReference type="EMBL" id="SIHJ01000004">
    <property type="protein sequence ID" value="TWT31040.1"/>
    <property type="molecule type" value="Genomic_DNA"/>
</dbReference>
<evidence type="ECO:0000313" key="4">
    <source>
        <dbReference type="Proteomes" id="UP000316714"/>
    </source>
</evidence>
<keyword evidence="2" id="KW-0812">Transmembrane</keyword>
<keyword evidence="2" id="KW-1133">Transmembrane helix</keyword>
<feature type="transmembrane region" description="Helical" evidence="2">
    <location>
        <begin position="36"/>
        <end position="56"/>
    </location>
</feature>
<comment type="caution">
    <text evidence="3">The sequence shown here is derived from an EMBL/GenBank/DDBJ whole genome shotgun (WGS) entry which is preliminary data.</text>
</comment>
<reference evidence="3 4" key="1">
    <citation type="submission" date="2019-02" db="EMBL/GenBank/DDBJ databases">
        <title>Deep-cultivation of Planctomycetes and their phenomic and genomic characterization uncovers novel biology.</title>
        <authorList>
            <person name="Wiegand S."/>
            <person name="Jogler M."/>
            <person name="Boedeker C."/>
            <person name="Pinto D."/>
            <person name="Vollmers J."/>
            <person name="Rivas-Marin E."/>
            <person name="Kohn T."/>
            <person name="Peeters S.H."/>
            <person name="Heuer A."/>
            <person name="Rast P."/>
            <person name="Oberbeckmann S."/>
            <person name="Bunk B."/>
            <person name="Jeske O."/>
            <person name="Meyerdierks A."/>
            <person name="Storesund J.E."/>
            <person name="Kallscheuer N."/>
            <person name="Luecker S."/>
            <person name="Lage O.M."/>
            <person name="Pohl T."/>
            <person name="Merkel B.J."/>
            <person name="Hornburger P."/>
            <person name="Mueller R.-W."/>
            <person name="Bruemmer F."/>
            <person name="Labrenz M."/>
            <person name="Spormann A.M."/>
            <person name="Op Den Camp H."/>
            <person name="Overmann J."/>
            <person name="Amann R."/>
            <person name="Jetten M.S.M."/>
            <person name="Mascher T."/>
            <person name="Medema M.H."/>
            <person name="Devos D.P."/>
            <person name="Kaster A.-K."/>
            <person name="Ovreas L."/>
            <person name="Rohde M."/>
            <person name="Galperin M.Y."/>
            <person name="Jogler C."/>
        </authorList>
    </citation>
    <scope>NUCLEOTIDE SEQUENCE [LARGE SCALE GENOMIC DNA]</scope>
    <source>
        <strain evidence="3 4">KOR34</strain>
    </source>
</reference>
<evidence type="ECO:0008006" key="5">
    <source>
        <dbReference type="Google" id="ProtNLM"/>
    </source>
</evidence>
<dbReference type="RefSeq" id="WP_146568229.1">
    <property type="nucleotide sequence ID" value="NZ_SIHJ01000004.1"/>
</dbReference>
<proteinExistence type="predicted"/>
<feature type="compositionally biased region" description="Basic and acidic residues" evidence="1">
    <location>
        <begin position="141"/>
        <end position="156"/>
    </location>
</feature>
<evidence type="ECO:0000256" key="1">
    <source>
        <dbReference type="SAM" id="MobiDB-lite"/>
    </source>
</evidence>
<name>A0A5C5UZJ3_9BACT</name>
<accession>A0A5C5UZJ3</accession>
<feature type="region of interest" description="Disordered" evidence="1">
    <location>
        <begin position="141"/>
        <end position="161"/>
    </location>
</feature>
<keyword evidence="4" id="KW-1185">Reference proteome</keyword>